<dbReference type="Pfam" id="PF00270">
    <property type="entry name" value="DEAD"/>
    <property type="match status" value="1"/>
</dbReference>
<evidence type="ECO:0000256" key="11">
    <source>
        <dbReference type="ARBA" id="ARBA00023235"/>
    </source>
</evidence>
<dbReference type="Pfam" id="PF17191">
    <property type="entry name" value="RecG_wedge"/>
    <property type="match status" value="1"/>
</dbReference>
<evidence type="ECO:0000313" key="18">
    <source>
        <dbReference type="EMBL" id="AKM82453.1"/>
    </source>
</evidence>
<dbReference type="SUPFAM" id="SSF50249">
    <property type="entry name" value="Nucleic acid-binding proteins"/>
    <property type="match status" value="1"/>
</dbReference>
<gene>
    <name evidence="18" type="ORF">UT28_C0001G0653</name>
</gene>
<evidence type="ECO:0000256" key="7">
    <source>
        <dbReference type="ARBA" id="ARBA00022840"/>
    </source>
</evidence>
<evidence type="ECO:0000256" key="4">
    <source>
        <dbReference type="ARBA" id="ARBA00022763"/>
    </source>
</evidence>
<dbReference type="Gene3D" id="1.10.150.20">
    <property type="entry name" value="5' to 3' exonuclease, C-terminal subdomain"/>
    <property type="match status" value="1"/>
</dbReference>
<evidence type="ECO:0000256" key="1">
    <source>
        <dbReference type="ARBA" id="ARBA00007504"/>
    </source>
</evidence>
<comment type="catalytic activity">
    <reaction evidence="12 15">
        <text>Couples ATP hydrolysis with the unwinding of duplex DNA by translocating in the 3'-5' direction.</text>
        <dbReference type="EC" id="5.6.2.4"/>
    </reaction>
</comment>
<dbReference type="SMART" id="SM00487">
    <property type="entry name" value="DEXDc"/>
    <property type="match status" value="1"/>
</dbReference>
<dbReference type="Gene3D" id="2.40.50.140">
    <property type="entry name" value="Nucleic acid-binding proteins"/>
    <property type="match status" value="1"/>
</dbReference>
<dbReference type="EMBL" id="CP011213">
    <property type="protein sequence ID" value="AKM82453.1"/>
    <property type="molecule type" value="Genomic_DNA"/>
</dbReference>
<comment type="catalytic activity">
    <reaction evidence="14 15">
        <text>ATP + H2O = ADP + phosphate + H(+)</text>
        <dbReference type="Rhea" id="RHEA:13065"/>
        <dbReference type="ChEBI" id="CHEBI:15377"/>
        <dbReference type="ChEBI" id="CHEBI:15378"/>
        <dbReference type="ChEBI" id="CHEBI:30616"/>
        <dbReference type="ChEBI" id="CHEBI:43474"/>
        <dbReference type="ChEBI" id="CHEBI:456216"/>
        <dbReference type="EC" id="5.6.2.4"/>
    </reaction>
</comment>
<keyword evidence="8" id="KW-0238">DNA-binding</keyword>
<keyword evidence="5 15" id="KW-0378">Hydrolase</keyword>
<dbReference type="PANTHER" id="PTHR47964:SF1">
    <property type="entry name" value="ATP-DEPENDENT DNA HELICASE HOMOLOG RECG, CHLOROPLASTIC"/>
    <property type="match status" value="1"/>
</dbReference>
<dbReference type="GO" id="GO:0003677">
    <property type="term" value="F:DNA binding"/>
    <property type="evidence" value="ECO:0007669"/>
    <property type="project" value="UniProtKB-KW"/>
</dbReference>
<dbReference type="GO" id="GO:0006310">
    <property type="term" value="P:DNA recombination"/>
    <property type="evidence" value="ECO:0007669"/>
    <property type="project" value="UniProtKB-UniRule"/>
</dbReference>
<evidence type="ECO:0000256" key="8">
    <source>
        <dbReference type="ARBA" id="ARBA00023125"/>
    </source>
</evidence>
<evidence type="ECO:0000256" key="5">
    <source>
        <dbReference type="ARBA" id="ARBA00022801"/>
    </source>
</evidence>
<evidence type="ECO:0000256" key="12">
    <source>
        <dbReference type="ARBA" id="ARBA00034617"/>
    </source>
</evidence>
<dbReference type="InterPro" id="IPR045562">
    <property type="entry name" value="RecG_dom3_C"/>
</dbReference>
<keyword evidence="4 15" id="KW-0227">DNA damage</keyword>
<evidence type="ECO:0000256" key="15">
    <source>
        <dbReference type="RuleBase" id="RU363016"/>
    </source>
</evidence>
<protein>
    <recommendedName>
        <fullName evidence="2 15">ATP-dependent DNA helicase RecG</fullName>
        <ecNumber evidence="13 15">5.6.2.4</ecNumber>
    </recommendedName>
</protein>
<dbReference type="InterPro" id="IPR047112">
    <property type="entry name" value="RecG/Mfd"/>
</dbReference>
<feature type="domain" description="Helicase ATP-binding" evidence="16">
    <location>
        <begin position="266"/>
        <end position="421"/>
    </location>
</feature>
<comment type="similarity">
    <text evidence="1 15">Belongs to the helicase family. RecG subfamily.</text>
</comment>
<dbReference type="NCBIfam" id="NF008165">
    <property type="entry name" value="PRK10917.1-3"/>
    <property type="match status" value="1"/>
</dbReference>
<dbReference type="AlphaFoldDB" id="A0A0G4B4W9"/>
<dbReference type="PROSITE" id="PS51194">
    <property type="entry name" value="HELICASE_CTER"/>
    <property type="match status" value="1"/>
</dbReference>
<dbReference type="Gene3D" id="3.40.50.300">
    <property type="entry name" value="P-loop containing nucleotide triphosphate hydrolases"/>
    <property type="match status" value="2"/>
</dbReference>
<dbReference type="GO" id="GO:0006281">
    <property type="term" value="P:DNA repair"/>
    <property type="evidence" value="ECO:0007669"/>
    <property type="project" value="UniProtKB-UniRule"/>
</dbReference>
<keyword evidence="7 15" id="KW-0067">ATP-binding</keyword>
<dbReference type="NCBIfam" id="NF008168">
    <property type="entry name" value="PRK10917.2-2"/>
    <property type="match status" value="1"/>
</dbReference>
<dbReference type="PANTHER" id="PTHR47964">
    <property type="entry name" value="ATP-DEPENDENT DNA HELICASE HOMOLOG RECG, CHLOROPLASTIC"/>
    <property type="match status" value="1"/>
</dbReference>
<evidence type="ECO:0000256" key="9">
    <source>
        <dbReference type="ARBA" id="ARBA00023172"/>
    </source>
</evidence>
<dbReference type="InterPro" id="IPR027417">
    <property type="entry name" value="P-loop_NTPase"/>
</dbReference>
<evidence type="ECO:0000256" key="2">
    <source>
        <dbReference type="ARBA" id="ARBA00017846"/>
    </source>
</evidence>
<keyword evidence="9 15" id="KW-0233">DNA recombination</keyword>
<accession>A0A0G4B4W9</accession>
<dbReference type="STRING" id="1618337.UT28_C0001G0653"/>
<dbReference type="InterPro" id="IPR011545">
    <property type="entry name" value="DEAD/DEAH_box_helicase_dom"/>
</dbReference>
<dbReference type="InterPro" id="IPR004609">
    <property type="entry name" value="ATP-dep_DNA_helicase_RecG"/>
</dbReference>
<evidence type="ECO:0000313" key="19">
    <source>
        <dbReference type="Proteomes" id="UP000035648"/>
    </source>
</evidence>
<dbReference type="CDD" id="cd04488">
    <property type="entry name" value="RecG_wedge_OBF"/>
    <property type="match status" value="1"/>
</dbReference>
<dbReference type="PROSITE" id="PS51192">
    <property type="entry name" value="HELICASE_ATP_BIND_1"/>
    <property type="match status" value="1"/>
</dbReference>
<feature type="domain" description="Helicase C-terminal" evidence="17">
    <location>
        <begin position="440"/>
        <end position="611"/>
    </location>
</feature>
<dbReference type="InterPro" id="IPR012340">
    <property type="entry name" value="NA-bd_OB-fold"/>
</dbReference>
<sequence>MNYDLPISNLLGVGPKMAEKLERLGIETIRDLLFYYPRTYDDFTNPVPIKSLRIDDEKIIKAKIIKISEARTNRRWMSLIKAKLADETGEIEAVWFNQSFLLNVLKEGSEFLFLGKVHWDFKNKKKNFTVTSYEKEAKILPVYGETEGLTSKFLRKLIEPLLEKFSIVDYLPDEIKKEQSLIDLASAVKNIHFPATNDQMHAARRRIAFDELFFIALKMQEAKKELSVSRAPKIKFDENILKNFVNDLPYKLTNAQRKTAWEIVQDLENSRPMNRLLEGDVGSGKTVVAAMAVLTTVKAGFQAVWLAPTTILANQHYQNVSKLLKDIKVGIWTAGSKLADFKNDDLIIGTHALVQKGVNFDRLALIIVDEQHRFGVKQRAFLKEGAFKKNDTVPHFLSMTATPIPRTLALAFYGDLDLSIINEMPAGRQKVITKIVPPKERNQAYDFIKNQVEAGRQVFVICPLIDEKVSSDRLLDVDRKSAVKEYEKLSKKIFPQFKVGLLHGKMKVSEKDEVMQKFKNKKIDILVSTAVVEVGIDIPNATVMMIEDAERFGLAQLHQFRGRVGRGKDQSYCLIFSESWSDSTKKRLKAMITCDNGFDLAEIDLDLRGPGEFTGFCQSGLPDLKMASLSDRIMIEKAKVAAENVVKKGIENYPKLLEKFKEFAITKHLE</sequence>
<dbReference type="GO" id="GO:0043138">
    <property type="term" value="F:3'-5' DNA helicase activity"/>
    <property type="evidence" value="ECO:0007669"/>
    <property type="project" value="UniProtKB-EC"/>
</dbReference>
<dbReference type="KEGG" id="bbgw:UT28_C0001G0653"/>
<keyword evidence="11" id="KW-0413">Isomerase</keyword>
<dbReference type="EC" id="5.6.2.4" evidence="13 15"/>
<dbReference type="PATRIC" id="fig|1618337.4.peg.658"/>
<keyword evidence="3 15" id="KW-0547">Nucleotide-binding</keyword>
<evidence type="ECO:0000256" key="3">
    <source>
        <dbReference type="ARBA" id="ARBA00022741"/>
    </source>
</evidence>
<name>A0A0G4B4W9_9BACT</name>
<evidence type="ECO:0000256" key="6">
    <source>
        <dbReference type="ARBA" id="ARBA00022806"/>
    </source>
</evidence>
<dbReference type="InterPro" id="IPR014001">
    <property type="entry name" value="Helicase_ATP-bd"/>
</dbReference>
<dbReference type="Pfam" id="PF19833">
    <property type="entry name" value="RecG_dom3_C"/>
    <property type="match status" value="1"/>
</dbReference>
<evidence type="ECO:0000256" key="14">
    <source>
        <dbReference type="ARBA" id="ARBA00048988"/>
    </source>
</evidence>
<dbReference type="Proteomes" id="UP000035648">
    <property type="component" value="Chromosome"/>
</dbReference>
<reference evidence="18 19" key="1">
    <citation type="journal article" date="2015" name="Nature">
        <title>rRNA introns, odd ribosomes, and small enigmatic genomes across a large radiation of phyla.</title>
        <authorList>
            <person name="Brown C.T."/>
            <person name="Hug L.A."/>
            <person name="Thomas B.C."/>
            <person name="Sharon I."/>
            <person name="Castelle C.J."/>
            <person name="Singh A."/>
            <person name="Wilkins M.J."/>
            <person name="Williams K.H."/>
            <person name="Banfield J.F."/>
        </authorList>
    </citation>
    <scope>NUCLEOTIDE SEQUENCE [LARGE SCALE GENOMIC DNA]</scope>
</reference>
<organism evidence="18 19">
    <name type="scientific">Berkelbacteria bacterium GW2011_GWE1_39_12</name>
    <dbReference type="NCBI Taxonomy" id="1618337"/>
    <lineage>
        <taxon>Bacteria</taxon>
        <taxon>Candidatus Berkelbacteria</taxon>
    </lineage>
</organism>
<comment type="function">
    <text evidence="15">Plays a critical role in recombination and DNA repair. Helps process Holliday junction intermediates to mature products by catalyzing branch migration. Has replication fork regression activity, unwinds stalled or blocked replication forks to make a HJ that can be resolved. Has a DNA unwinding activity characteristic of a DNA helicase with 3'-5' polarity.</text>
</comment>
<evidence type="ECO:0000256" key="10">
    <source>
        <dbReference type="ARBA" id="ARBA00023204"/>
    </source>
</evidence>
<dbReference type="GO" id="GO:0005524">
    <property type="term" value="F:ATP binding"/>
    <property type="evidence" value="ECO:0007669"/>
    <property type="project" value="UniProtKB-KW"/>
</dbReference>
<dbReference type="InterPro" id="IPR001650">
    <property type="entry name" value="Helicase_C-like"/>
</dbReference>
<keyword evidence="6 15" id="KW-0347">Helicase</keyword>
<evidence type="ECO:0000259" key="17">
    <source>
        <dbReference type="PROSITE" id="PS51194"/>
    </source>
</evidence>
<proteinExistence type="inferred from homology"/>
<dbReference type="SMART" id="SM00490">
    <property type="entry name" value="HELICc"/>
    <property type="match status" value="1"/>
</dbReference>
<dbReference type="NCBIfam" id="TIGR00643">
    <property type="entry name" value="recG"/>
    <property type="match status" value="1"/>
</dbReference>
<dbReference type="SUPFAM" id="SSF52540">
    <property type="entry name" value="P-loop containing nucleoside triphosphate hydrolases"/>
    <property type="match status" value="2"/>
</dbReference>
<dbReference type="GO" id="GO:0016887">
    <property type="term" value="F:ATP hydrolysis activity"/>
    <property type="evidence" value="ECO:0007669"/>
    <property type="project" value="RHEA"/>
</dbReference>
<evidence type="ECO:0000256" key="13">
    <source>
        <dbReference type="ARBA" id="ARBA00034808"/>
    </source>
</evidence>
<keyword evidence="10 15" id="KW-0234">DNA repair</keyword>
<dbReference type="InterPro" id="IPR033454">
    <property type="entry name" value="RecG_wedge"/>
</dbReference>
<dbReference type="Pfam" id="PF00271">
    <property type="entry name" value="Helicase_C"/>
    <property type="match status" value="1"/>
</dbReference>
<evidence type="ECO:0000259" key="16">
    <source>
        <dbReference type="PROSITE" id="PS51192"/>
    </source>
</evidence>